<accession>A0A6J4SYW3</accession>
<feature type="non-terminal residue" evidence="1">
    <location>
        <position position="1"/>
    </location>
</feature>
<reference evidence="1" key="1">
    <citation type="submission" date="2020-02" db="EMBL/GenBank/DDBJ databases">
        <authorList>
            <person name="Meier V. D."/>
        </authorList>
    </citation>
    <scope>NUCLEOTIDE SEQUENCE</scope>
    <source>
        <strain evidence="1">AVDCRST_MAG62</strain>
    </source>
</reference>
<dbReference type="EMBL" id="CADCWB010000050">
    <property type="protein sequence ID" value="CAA9508796.1"/>
    <property type="molecule type" value="Genomic_DNA"/>
</dbReference>
<feature type="non-terminal residue" evidence="1">
    <location>
        <position position="51"/>
    </location>
</feature>
<proteinExistence type="predicted"/>
<evidence type="ECO:0000313" key="1">
    <source>
        <dbReference type="EMBL" id="CAA9508796.1"/>
    </source>
</evidence>
<gene>
    <name evidence="1" type="ORF">AVDCRST_MAG62-399</name>
</gene>
<organism evidence="1">
    <name type="scientific">uncultured Sphingomonas sp</name>
    <dbReference type="NCBI Taxonomy" id="158754"/>
    <lineage>
        <taxon>Bacteria</taxon>
        <taxon>Pseudomonadati</taxon>
        <taxon>Pseudomonadota</taxon>
        <taxon>Alphaproteobacteria</taxon>
        <taxon>Sphingomonadales</taxon>
        <taxon>Sphingomonadaceae</taxon>
        <taxon>Sphingomonas</taxon>
        <taxon>environmental samples</taxon>
    </lineage>
</organism>
<sequence length="51" mass="5390">DHQLSLFSPASLAGARRPRGLRPVACRSPRACRGLPEADRGGQVRFGGGTM</sequence>
<name>A0A6J4SYW3_9SPHN</name>
<dbReference type="AlphaFoldDB" id="A0A6J4SYW3"/>
<protein>
    <submittedName>
        <fullName evidence="1">Uncharacterized protein</fullName>
    </submittedName>
</protein>